<proteinExistence type="predicted"/>
<evidence type="ECO:0000256" key="1">
    <source>
        <dbReference type="SAM" id="MobiDB-lite"/>
    </source>
</evidence>
<name>P95443_AQUAC</name>
<feature type="compositionally biased region" description="Basic residues" evidence="1">
    <location>
        <begin position="45"/>
        <end position="58"/>
    </location>
</feature>
<sequence>MRGEIFLPQQLQGHALASQLAVDAQHIGQHSLTARLVRRRRCKQGGRQRGLVHGHQRRPVQPGHPRRRDVLANHALGQLQGTGNLLVGQAGLKLEAQTFFDVSHGYSRRRHLPLPKSVEDGGASGHAQRRGRLSLSRDRRFR</sequence>
<dbReference type="EMBL" id="U67315">
    <property type="protein sequence ID" value="AAC45207.1"/>
    <property type="molecule type" value="Genomic_DNA"/>
</dbReference>
<dbReference type="AlphaFoldDB" id="P95443"/>
<accession>P95443</accession>
<organism evidence="2">
    <name type="scientific">Aquipseudomonas alcaligenes</name>
    <name type="common">Pseudomonas alcaligenes</name>
    <dbReference type="NCBI Taxonomy" id="43263"/>
    <lineage>
        <taxon>Bacteria</taxon>
        <taxon>Pseudomonadati</taxon>
        <taxon>Pseudomonadota</taxon>
        <taxon>Gammaproteobacteria</taxon>
        <taxon>Pseudomonadales</taxon>
        <taxon>Pseudomonadaceae</taxon>
        <taxon>Aquipseudomonas</taxon>
    </lineage>
</organism>
<dbReference type="PIR" id="T10433">
    <property type="entry name" value="T10433"/>
</dbReference>
<protein>
    <submittedName>
        <fullName evidence="2">Uncharacterized protein</fullName>
    </submittedName>
</protein>
<feature type="region of interest" description="Disordered" evidence="1">
    <location>
        <begin position="45"/>
        <end position="65"/>
    </location>
</feature>
<feature type="region of interest" description="Disordered" evidence="1">
    <location>
        <begin position="112"/>
        <end position="142"/>
    </location>
</feature>
<reference evidence="2" key="1">
    <citation type="journal article" date="1997" name="FEMS Microbiol. Lett.">
        <title>Characterization of IS1474, an insertion sequence of the IS21 family isolated from Pseudomonas alcaligenes NCIB 9867.</title>
        <authorList>
            <person name="Yeo C.C."/>
            <person name="Poh C.L."/>
        </authorList>
    </citation>
    <scope>NUCLEOTIDE SEQUENCE</scope>
    <source>
        <strain evidence="2">NCIB 9867</strain>
    </source>
</reference>
<evidence type="ECO:0000313" key="2">
    <source>
        <dbReference type="EMBL" id="AAC45207.1"/>
    </source>
</evidence>